<dbReference type="Proteomes" id="UP000244867">
    <property type="component" value="Unassembled WGS sequence"/>
</dbReference>
<evidence type="ECO:0000313" key="2">
    <source>
        <dbReference type="EMBL" id="PUA82819.1"/>
    </source>
</evidence>
<proteinExistence type="predicted"/>
<evidence type="ECO:0000313" key="3">
    <source>
        <dbReference type="Proteomes" id="UP000244867"/>
    </source>
</evidence>
<evidence type="ECO:0000256" key="1">
    <source>
        <dbReference type="SAM" id="Phobius"/>
    </source>
</evidence>
<comment type="caution">
    <text evidence="2">The sequence shown here is derived from an EMBL/GenBank/DDBJ whole genome shotgun (WGS) entry which is preliminary data.</text>
</comment>
<dbReference type="RefSeq" id="WP_108343004.1">
    <property type="nucleotide sequence ID" value="NZ_PYXZ01000001.1"/>
</dbReference>
<keyword evidence="3" id="KW-1185">Reference proteome</keyword>
<feature type="transmembrane region" description="Helical" evidence="1">
    <location>
        <begin position="215"/>
        <end position="233"/>
    </location>
</feature>
<protein>
    <submittedName>
        <fullName evidence="2">Uncharacterized protein</fullName>
    </submittedName>
</protein>
<keyword evidence="1" id="KW-1133">Transmembrane helix</keyword>
<gene>
    <name evidence="2" type="ORF">C7S10_03660</name>
</gene>
<dbReference type="OrthoDB" id="3784740at2"/>
<reference evidence="2 3" key="1">
    <citation type="submission" date="2018-03" db="EMBL/GenBank/DDBJ databases">
        <authorList>
            <person name="Keele B.F."/>
        </authorList>
    </citation>
    <scope>NUCLEOTIDE SEQUENCE [LARGE SCALE GENOMIC DNA]</scope>
    <source>
        <strain evidence="2 3">IB-3</strain>
    </source>
</reference>
<dbReference type="AlphaFoldDB" id="A0A2R7Z3K0"/>
<organism evidence="2 3">
    <name type="scientific">Nocardioides currus</name>
    <dbReference type="NCBI Taxonomy" id="2133958"/>
    <lineage>
        <taxon>Bacteria</taxon>
        <taxon>Bacillati</taxon>
        <taxon>Actinomycetota</taxon>
        <taxon>Actinomycetes</taxon>
        <taxon>Propionibacteriales</taxon>
        <taxon>Nocardioidaceae</taxon>
        <taxon>Nocardioides</taxon>
    </lineage>
</organism>
<feature type="transmembrane region" description="Helical" evidence="1">
    <location>
        <begin position="21"/>
        <end position="45"/>
    </location>
</feature>
<keyword evidence="1" id="KW-0472">Membrane</keyword>
<accession>A0A2R7Z3K0</accession>
<keyword evidence="1" id="KW-0812">Transmembrane</keyword>
<feature type="transmembrane region" description="Helical" evidence="1">
    <location>
        <begin position="153"/>
        <end position="172"/>
    </location>
</feature>
<dbReference type="EMBL" id="PYXZ01000001">
    <property type="protein sequence ID" value="PUA82819.1"/>
    <property type="molecule type" value="Genomic_DNA"/>
</dbReference>
<feature type="transmembrane region" description="Helical" evidence="1">
    <location>
        <begin position="184"/>
        <end position="203"/>
    </location>
</feature>
<sequence>MSITDDQLADATTAVARSRRIVRLAAATLALGWLAMVVCLLVLAARESSYDRLEAGIRSGDITQVHAHGTDYTGDLTGWETASVTWRDDLVLRTATITHASDEQAARDARRNDAPLPVVVGSLADHLATLDPDLAVTAAGPRYPSSTILGWQASGWFVPAYAVLLIGTLGLIAGPRPWRATRWAWAWLVLLAPVVGIPAYFLLGGPLGLFRPREPHRVTLTGGWAFLLALLLGGSSAA</sequence>
<name>A0A2R7Z3K0_9ACTN</name>